<dbReference type="EMBL" id="JAAAJA010000778">
    <property type="protein sequence ID" value="KAG0249714.1"/>
    <property type="molecule type" value="Genomic_DNA"/>
</dbReference>
<name>A0A9P6TWX6_9FUNG</name>
<dbReference type="SUPFAM" id="SSF52047">
    <property type="entry name" value="RNI-like"/>
    <property type="match status" value="1"/>
</dbReference>
<sequence>MSDSTPVLLPETLQHILSFLRFNQIPTLLSLLRVSKTLYQLTVPILYQNPFILVRNHKGWSEEEKTQRLVILLQLFLSELDPALRELLPPCIAEDYDEDEDEDEDNDINQGALTEARLIKNREYFYYYRIQDHSFLATDAIPRLFGTFTRSQSLSVLAKLDEVFLKHCGVRAQSICLATTRMQVFNNAIPLLPNLRRLEIHHIHDLSESALNEVVEWVKTHNKMHGTLRELQLGGSTDFGEYDVCHQQELVQIPQAFQSLCVLSTRSWSKAWAMIDQIPLESLDRLAMDYGDADEHRHDFNFLLRCRSLKVLDIFVPASDTFECVAELFMPQYEFDSDVLSVSPPLSLSPLMLNPKTAAVASSAMLPPVERLYISGDHINLRNALEDAAVGLSQSLRILKATSVTRYEVLAPSLTWARPLPIQMPFLCELQLQGDIGLEFHFSLLRCCPNLVSFKLMVNGMKSCTQEDNSIDEILSLHKLQTLQLLGRWELSMDFIRGIASNLTALKILDLARCFGVGLDETMEAVQGMKFLWRVGWDMDEVEDDDEVLARWQERAPGIRIGFINWDEYFV</sequence>
<dbReference type="OrthoDB" id="2350533at2759"/>
<reference evidence="1" key="1">
    <citation type="journal article" date="2020" name="Fungal Divers.">
        <title>Resolving the Mortierellaceae phylogeny through synthesis of multi-gene phylogenetics and phylogenomics.</title>
        <authorList>
            <person name="Vandepol N."/>
            <person name="Liber J."/>
            <person name="Desiro A."/>
            <person name="Na H."/>
            <person name="Kennedy M."/>
            <person name="Barry K."/>
            <person name="Grigoriev I.V."/>
            <person name="Miller A.N."/>
            <person name="O'Donnell K."/>
            <person name="Stajich J.E."/>
            <person name="Bonito G."/>
        </authorList>
    </citation>
    <scope>NUCLEOTIDE SEQUENCE</scope>
    <source>
        <strain evidence="1">KOD948</strain>
    </source>
</reference>
<dbReference type="InterPro" id="IPR032675">
    <property type="entry name" value="LRR_dom_sf"/>
</dbReference>
<dbReference type="Gene3D" id="3.80.10.10">
    <property type="entry name" value="Ribonuclease Inhibitor"/>
    <property type="match status" value="1"/>
</dbReference>
<organism evidence="1 2">
    <name type="scientific">Mortierella polycephala</name>
    <dbReference type="NCBI Taxonomy" id="41804"/>
    <lineage>
        <taxon>Eukaryota</taxon>
        <taxon>Fungi</taxon>
        <taxon>Fungi incertae sedis</taxon>
        <taxon>Mucoromycota</taxon>
        <taxon>Mortierellomycotina</taxon>
        <taxon>Mortierellomycetes</taxon>
        <taxon>Mortierellales</taxon>
        <taxon>Mortierellaceae</taxon>
        <taxon>Mortierella</taxon>
    </lineage>
</organism>
<evidence type="ECO:0000313" key="1">
    <source>
        <dbReference type="EMBL" id="KAG0249714.1"/>
    </source>
</evidence>
<evidence type="ECO:0008006" key="3">
    <source>
        <dbReference type="Google" id="ProtNLM"/>
    </source>
</evidence>
<accession>A0A9P6TWX6</accession>
<comment type="caution">
    <text evidence="1">The sequence shown here is derived from an EMBL/GenBank/DDBJ whole genome shotgun (WGS) entry which is preliminary data.</text>
</comment>
<gene>
    <name evidence="1" type="ORF">BG011_009003</name>
</gene>
<protein>
    <recommendedName>
        <fullName evidence="3">F-box domain-containing protein</fullName>
    </recommendedName>
</protein>
<proteinExistence type="predicted"/>
<keyword evidence="2" id="KW-1185">Reference proteome</keyword>
<evidence type="ECO:0000313" key="2">
    <source>
        <dbReference type="Proteomes" id="UP000726737"/>
    </source>
</evidence>
<dbReference type="Proteomes" id="UP000726737">
    <property type="component" value="Unassembled WGS sequence"/>
</dbReference>
<dbReference type="AlphaFoldDB" id="A0A9P6TWX6"/>